<dbReference type="Proteomes" id="UP000199754">
    <property type="component" value="Chromosome"/>
</dbReference>
<dbReference type="SUPFAM" id="SSF55781">
    <property type="entry name" value="GAF domain-like"/>
    <property type="match status" value="1"/>
</dbReference>
<dbReference type="Gene3D" id="3.30.565.10">
    <property type="entry name" value="Histidine kinase-like ATPase, C-terminal domain"/>
    <property type="match status" value="1"/>
</dbReference>
<feature type="domain" description="GAF" evidence="1">
    <location>
        <begin position="25"/>
        <end position="167"/>
    </location>
</feature>
<name>A0A221K0K2_9RHOB</name>
<dbReference type="InterPro" id="IPR003018">
    <property type="entry name" value="GAF"/>
</dbReference>
<dbReference type="InterPro" id="IPR029016">
    <property type="entry name" value="GAF-like_dom_sf"/>
</dbReference>
<dbReference type="KEGG" id="spse:SULPSESMR1_01728"/>
<dbReference type="InterPro" id="IPR036890">
    <property type="entry name" value="HATPase_C_sf"/>
</dbReference>
<dbReference type="OrthoDB" id="9816309at2"/>
<protein>
    <submittedName>
        <fullName evidence="2">Blue-light-activated histidine kinase 2</fullName>
        <ecNumber evidence="2">2.7.13.3</ecNumber>
    </submittedName>
</protein>
<keyword evidence="3" id="KW-1185">Reference proteome</keyword>
<dbReference type="PANTHER" id="PTHR43102">
    <property type="entry name" value="SLR1143 PROTEIN"/>
    <property type="match status" value="1"/>
</dbReference>
<evidence type="ECO:0000313" key="3">
    <source>
        <dbReference type="Proteomes" id="UP000199754"/>
    </source>
</evidence>
<keyword evidence="2" id="KW-0418">Kinase</keyword>
<keyword evidence="2" id="KW-0808">Transferase</keyword>
<organism evidence="2 3">
    <name type="scientific">Pseudosulfitobacter pseudonitzschiae</name>
    <dbReference type="NCBI Taxonomy" id="1402135"/>
    <lineage>
        <taxon>Bacteria</taxon>
        <taxon>Pseudomonadati</taxon>
        <taxon>Pseudomonadota</taxon>
        <taxon>Alphaproteobacteria</taxon>
        <taxon>Rhodobacterales</taxon>
        <taxon>Roseobacteraceae</taxon>
        <taxon>Pseudosulfitobacter</taxon>
    </lineage>
</organism>
<sequence length="375" mass="41169">MRAKLHPRQIERLAQLRKLGILDTDAEPQFDELVELVAKICDVPIALISLVDEDRQWFKARVGMDATGTGLDQSICSHAILQDDLLEIRDTRRDARTADNPLVLGTENIRFYAGVPLVSDDGLPIGTLCVLDTEPRTLSDLQRTTLRVLGKQVMRQIEMRLALHQAEVLRDEIDHRVKNSLQTVLSVGRMYKSRVDSDIAVEALSAVERRIDAVAMLHQELYQTSQSHQVALAPYLVRVASLLEVSAPSHVRLDMDVCQAQVASLVAANIGMIVSEFTANAIKHAFPDGRQGTVSVSIVQSEDHSALMVDCKDDGIGNTQPMPENAVTTLGQRLMQAAALQIGADYSISGSASGYHLHMRVPLQDDELSAGQVAE</sequence>
<proteinExistence type="predicted"/>
<dbReference type="InterPro" id="IPR011495">
    <property type="entry name" value="Sig_transdc_His_kin_sub2_dim/P"/>
</dbReference>
<dbReference type="SUPFAM" id="SSF55874">
    <property type="entry name" value="ATPase domain of HSP90 chaperone/DNA topoisomerase II/histidine kinase"/>
    <property type="match status" value="1"/>
</dbReference>
<dbReference type="Pfam" id="PF01590">
    <property type="entry name" value="GAF"/>
    <property type="match status" value="1"/>
</dbReference>
<accession>A0A221K0K2</accession>
<dbReference type="STRING" id="1402135.SAMN05444149_105443"/>
<dbReference type="EMBL" id="CP022415">
    <property type="protein sequence ID" value="ASM72538.1"/>
    <property type="molecule type" value="Genomic_DNA"/>
</dbReference>
<evidence type="ECO:0000313" key="2">
    <source>
        <dbReference type="EMBL" id="ASM72538.1"/>
    </source>
</evidence>
<dbReference type="GO" id="GO:0004673">
    <property type="term" value="F:protein histidine kinase activity"/>
    <property type="evidence" value="ECO:0007669"/>
    <property type="project" value="UniProtKB-EC"/>
</dbReference>
<dbReference type="SMART" id="SM00065">
    <property type="entry name" value="GAF"/>
    <property type="match status" value="1"/>
</dbReference>
<dbReference type="AlphaFoldDB" id="A0A221K0K2"/>
<dbReference type="PANTHER" id="PTHR43102:SF2">
    <property type="entry name" value="GAF DOMAIN-CONTAINING PROTEIN"/>
    <property type="match status" value="1"/>
</dbReference>
<dbReference type="EC" id="2.7.13.3" evidence="2"/>
<evidence type="ECO:0000259" key="1">
    <source>
        <dbReference type="SMART" id="SM00065"/>
    </source>
</evidence>
<dbReference type="RefSeq" id="WP_089420435.1">
    <property type="nucleotide sequence ID" value="NZ_CP022415.1"/>
</dbReference>
<reference evidence="2 3" key="1">
    <citation type="submission" date="2017-07" db="EMBL/GenBank/DDBJ databases">
        <title>Genome Sequence of Sulfitobacter pseudonitzschiae Strain SMR1 Isolated from a culture of the Diatom Skeletonema marinoi.</title>
        <authorList>
            <person name="Topel M."/>
            <person name="Pinder M.I.M."/>
            <person name="Johansson O.N."/>
            <person name="Kourtchenko O."/>
            <person name="Godhe A."/>
            <person name="Clarke A.K."/>
        </authorList>
    </citation>
    <scope>NUCLEOTIDE SEQUENCE [LARGE SCALE GENOMIC DNA]</scope>
    <source>
        <strain evidence="2 3">SMR1</strain>
    </source>
</reference>
<dbReference type="Pfam" id="PF07568">
    <property type="entry name" value="HisKA_2"/>
    <property type="match status" value="1"/>
</dbReference>
<dbReference type="Gene3D" id="3.30.450.40">
    <property type="match status" value="1"/>
</dbReference>
<gene>
    <name evidence="2" type="ORF">SULPSESMR1_01728</name>
</gene>